<dbReference type="InterPro" id="IPR008910">
    <property type="entry name" value="MSC_TM_helix"/>
</dbReference>
<keyword evidence="4 7" id="KW-0812">Transmembrane</keyword>
<dbReference type="Pfam" id="PF21088">
    <property type="entry name" value="MS_channel_1st"/>
    <property type="match status" value="1"/>
</dbReference>
<reference evidence="11" key="1">
    <citation type="submission" date="2016-10" db="EMBL/GenBank/DDBJ databases">
        <authorList>
            <person name="Varghese N."/>
            <person name="Submissions S."/>
        </authorList>
    </citation>
    <scope>NUCLEOTIDE SEQUENCE [LARGE SCALE GENOMIC DNA]</scope>
    <source>
        <strain evidence="11">DSM 23920</strain>
    </source>
</reference>
<keyword evidence="11" id="KW-1185">Reference proteome</keyword>
<dbReference type="Proteomes" id="UP000199656">
    <property type="component" value="Unassembled WGS sequence"/>
</dbReference>
<feature type="transmembrane region" description="Helical" evidence="7">
    <location>
        <begin position="94"/>
        <end position="113"/>
    </location>
</feature>
<feature type="transmembrane region" description="Helical" evidence="7">
    <location>
        <begin position="27"/>
        <end position="48"/>
    </location>
</feature>
<dbReference type="InterPro" id="IPR006686">
    <property type="entry name" value="MscS_channel_CS"/>
</dbReference>
<dbReference type="SUPFAM" id="SSF82689">
    <property type="entry name" value="Mechanosensitive channel protein MscS (YggB), C-terminal domain"/>
    <property type="match status" value="1"/>
</dbReference>
<evidence type="ECO:0000256" key="3">
    <source>
        <dbReference type="ARBA" id="ARBA00022475"/>
    </source>
</evidence>
<keyword evidence="6 7" id="KW-0472">Membrane</keyword>
<feature type="domain" description="Mechanosensitive ion channel transmembrane helices 2/3" evidence="9">
    <location>
        <begin position="72"/>
        <end position="114"/>
    </location>
</feature>
<evidence type="ECO:0000256" key="1">
    <source>
        <dbReference type="ARBA" id="ARBA00004651"/>
    </source>
</evidence>
<keyword evidence="5 7" id="KW-1133">Transmembrane helix</keyword>
<protein>
    <submittedName>
        <fullName evidence="10">Mechanosensitive ion channel</fullName>
    </submittedName>
</protein>
<name>A0A1H4F4L2_9BACT</name>
<dbReference type="InterPro" id="IPR049142">
    <property type="entry name" value="MS_channel_1st"/>
</dbReference>
<dbReference type="InterPro" id="IPR006685">
    <property type="entry name" value="MscS_channel_2nd"/>
</dbReference>
<comment type="subcellular location">
    <subcellularLocation>
        <location evidence="1">Cell membrane</location>
        <topology evidence="1">Multi-pass membrane protein</topology>
    </subcellularLocation>
</comment>
<dbReference type="RefSeq" id="WP_089763815.1">
    <property type="nucleotide sequence ID" value="NZ_BKAT01000036.1"/>
</dbReference>
<evidence type="ECO:0000256" key="4">
    <source>
        <dbReference type="ARBA" id="ARBA00022692"/>
    </source>
</evidence>
<dbReference type="OrthoDB" id="1522493at2"/>
<dbReference type="Gene3D" id="2.30.30.60">
    <property type="match status" value="1"/>
</dbReference>
<keyword evidence="3" id="KW-1003">Cell membrane</keyword>
<evidence type="ECO:0000256" key="2">
    <source>
        <dbReference type="ARBA" id="ARBA00008017"/>
    </source>
</evidence>
<dbReference type="PANTHER" id="PTHR30221">
    <property type="entry name" value="SMALL-CONDUCTANCE MECHANOSENSITIVE CHANNEL"/>
    <property type="match status" value="1"/>
</dbReference>
<evidence type="ECO:0000259" key="8">
    <source>
        <dbReference type="Pfam" id="PF00924"/>
    </source>
</evidence>
<sequence length="274" mass="30356">MESNQPVGYLEMIYNKLHGWLDTAVKMLPNLVVAILVFIFFLFIARFIRKITYSFSNRLSEAPAISNLVASIVYLIFLLIGVFIALNVLRLDKAVTSLLAGAGIIGLALGFAFQDLTANFISGIFITFKKPFEVGHVIETNGFTGTVSEIELRSTTMVTDDGLHVIIPNKDVFQKPIINHSLTPMRRIVLTFAIPMNVQLADAERIITDIVKGMKDVQPDKPKTVLFTGIDGVNNKALVRLVCWVSSSMPDAYDRVVHELVTQVVVKLKSASLM</sequence>
<dbReference type="InterPro" id="IPR045275">
    <property type="entry name" value="MscS_archaea/bacteria_type"/>
</dbReference>
<dbReference type="InterPro" id="IPR010920">
    <property type="entry name" value="LSM_dom_sf"/>
</dbReference>
<evidence type="ECO:0000313" key="11">
    <source>
        <dbReference type="Proteomes" id="UP000199656"/>
    </source>
</evidence>
<dbReference type="Pfam" id="PF05552">
    <property type="entry name" value="MS_channel_1st_1"/>
    <property type="match status" value="1"/>
</dbReference>
<dbReference type="InterPro" id="IPR011066">
    <property type="entry name" value="MscS_channel_C_sf"/>
</dbReference>
<dbReference type="GO" id="GO:0008381">
    <property type="term" value="F:mechanosensitive monoatomic ion channel activity"/>
    <property type="evidence" value="ECO:0007669"/>
    <property type="project" value="InterPro"/>
</dbReference>
<dbReference type="PROSITE" id="PS01246">
    <property type="entry name" value="UPF0003"/>
    <property type="match status" value="1"/>
</dbReference>
<evidence type="ECO:0000256" key="5">
    <source>
        <dbReference type="ARBA" id="ARBA00022989"/>
    </source>
</evidence>
<dbReference type="GO" id="GO:0005886">
    <property type="term" value="C:plasma membrane"/>
    <property type="evidence" value="ECO:0007669"/>
    <property type="project" value="UniProtKB-SubCell"/>
</dbReference>
<dbReference type="SUPFAM" id="SSF50182">
    <property type="entry name" value="Sm-like ribonucleoproteins"/>
    <property type="match status" value="1"/>
</dbReference>
<dbReference type="Gene3D" id="3.30.70.100">
    <property type="match status" value="1"/>
</dbReference>
<evidence type="ECO:0000259" key="9">
    <source>
        <dbReference type="Pfam" id="PF21088"/>
    </source>
</evidence>
<dbReference type="SUPFAM" id="SSF82861">
    <property type="entry name" value="Mechanosensitive channel protein MscS (YggB), transmembrane region"/>
    <property type="match status" value="1"/>
</dbReference>
<dbReference type="EMBL" id="FNRL01000022">
    <property type="protein sequence ID" value="SEA92151.1"/>
    <property type="molecule type" value="Genomic_DNA"/>
</dbReference>
<accession>A0A1H4F4L2</accession>
<evidence type="ECO:0000313" key="10">
    <source>
        <dbReference type="EMBL" id="SEA92151.1"/>
    </source>
</evidence>
<dbReference type="PANTHER" id="PTHR30221:SF1">
    <property type="entry name" value="SMALL-CONDUCTANCE MECHANOSENSITIVE CHANNEL"/>
    <property type="match status" value="1"/>
</dbReference>
<comment type="similarity">
    <text evidence="2">Belongs to the MscS (TC 1.A.23) family.</text>
</comment>
<dbReference type="AlphaFoldDB" id="A0A1H4F4L2"/>
<proteinExistence type="inferred from homology"/>
<evidence type="ECO:0000256" key="7">
    <source>
        <dbReference type="SAM" id="Phobius"/>
    </source>
</evidence>
<dbReference type="InterPro" id="IPR023408">
    <property type="entry name" value="MscS_beta-dom_sf"/>
</dbReference>
<organism evidence="10 11">
    <name type="scientific">Chitinophaga terrae</name>
    <name type="common">ex Kim and Jung 2007</name>
    <dbReference type="NCBI Taxonomy" id="408074"/>
    <lineage>
        <taxon>Bacteria</taxon>
        <taxon>Pseudomonadati</taxon>
        <taxon>Bacteroidota</taxon>
        <taxon>Chitinophagia</taxon>
        <taxon>Chitinophagales</taxon>
        <taxon>Chitinophagaceae</taxon>
        <taxon>Chitinophaga</taxon>
    </lineage>
</organism>
<dbReference type="InterPro" id="IPR011014">
    <property type="entry name" value="MscS_channel_TM-2"/>
</dbReference>
<dbReference type="Pfam" id="PF00924">
    <property type="entry name" value="MS_channel_2nd"/>
    <property type="match status" value="1"/>
</dbReference>
<feature type="domain" description="Mechanosensitive ion channel MscS" evidence="8">
    <location>
        <begin position="115"/>
        <end position="181"/>
    </location>
</feature>
<gene>
    <name evidence="10" type="ORF">SAMN05660909_04161</name>
</gene>
<dbReference type="Gene3D" id="1.10.287.1260">
    <property type="match status" value="1"/>
</dbReference>
<dbReference type="STRING" id="408074.SAMN05660909_04161"/>
<feature type="transmembrane region" description="Helical" evidence="7">
    <location>
        <begin position="68"/>
        <end position="88"/>
    </location>
</feature>
<evidence type="ECO:0000256" key="6">
    <source>
        <dbReference type="ARBA" id="ARBA00023136"/>
    </source>
</evidence>